<dbReference type="Pfam" id="PF01066">
    <property type="entry name" value="CDP-OH_P_transf"/>
    <property type="match status" value="1"/>
</dbReference>
<keyword evidence="6" id="KW-1185">Reference proteome</keyword>
<sequence>MPRDIPPLAEVRRITEKKRDAWWTVMLVDPVATPLVRWIAKYTRATPNQLTWGAFLVGLGSAACFAQGDWRWLLLGAVLYHVSFIFDCMDGKLARLTGTGSVFGAWLDFVFDRIRVLVCSVALMGGQYARTDDVLYLWLALAVASLDALRYIDSLEIFKIRHGMRKQIKARMRAARKAENQAELAFMEDLLRENPEADLETDRDTVAPLEPVAPLEAAPAASAMEATPATSVTPAASSLETASAAPATSAAPALSATSALDGASAPGTAAATGAATDVPAPASAPARRRTAVVDLHQEFRRRFPWWVRCRNFLLRHRIRAHLISGIEFQMGVFIIGPAVDAVVATTVVSGVLLLIFELAIIYKLLLSTRDFTRTINSFETATAPVNS</sequence>
<comment type="similarity">
    <text evidence="2">Belongs to the CDP-alcohol phosphatidyltransferase class-I family.</text>
</comment>
<keyword evidence="4" id="KW-1133">Transmembrane helix</keyword>
<evidence type="ECO:0000256" key="3">
    <source>
        <dbReference type="SAM" id="MobiDB-lite"/>
    </source>
</evidence>
<accession>A0ABT9L3M4</accession>
<evidence type="ECO:0000256" key="2">
    <source>
        <dbReference type="RuleBase" id="RU003750"/>
    </source>
</evidence>
<comment type="caution">
    <text evidence="5">The sequence shown here is derived from an EMBL/GenBank/DDBJ whole genome shotgun (WGS) entry which is preliminary data.</text>
</comment>
<evidence type="ECO:0000313" key="6">
    <source>
        <dbReference type="Proteomes" id="UP001234880"/>
    </source>
</evidence>
<evidence type="ECO:0000313" key="5">
    <source>
        <dbReference type="EMBL" id="MDP9614166.1"/>
    </source>
</evidence>
<evidence type="ECO:0000256" key="1">
    <source>
        <dbReference type="ARBA" id="ARBA00022679"/>
    </source>
</evidence>
<name>A0ABT9L3M4_9ACTN</name>
<keyword evidence="4" id="KW-0472">Membrane</keyword>
<dbReference type="PROSITE" id="PS00379">
    <property type="entry name" value="CDP_ALCOHOL_P_TRANSF"/>
    <property type="match status" value="1"/>
</dbReference>
<dbReference type="Gene3D" id="1.20.120.1760">
    <property type="match status" value="1"/>
</dbReference>
<dbReference type="Proteomes" id="UP001234880">
    <property type="component" value="Unassembled WGS sequence"/>
</dbReference>
<keyword evidence="4" id="KW-0812">Transmembrane</keyword>
<dbReference type="InterPro" id="IPR000462">
    <property type="entry name" value="CDP-OH_P_trans"/>
</dbReference>
<dbReference type="RefSeq" id="WP_060949954.1">
    <property type="nucleotide sequence ID" value="NZ_JAURUE010000002.1"/>
</dbReference>
<feature type="transmembrane region" description="Helical" evidence="4">
    <location>
        <begin position="342"/>
        <end position="365"/>
    </location>
</feature>
<dbReference type="EMBL" id="JAURUE010000002">
    <property type="protein sequence ID" value="MDP9614166.1"/>
    <property type="molecule type" value="Genomic_DNA"/>
</dbReference>
<dbReference type="InterPro" id="IPR048254">
    <property type="entry name" value="CDP_ALCOHOL_P_TRANSF_CS"/>
</dbReference>
<protein>
    <submittedName>
        <fullName evidence="5">Phosphatidylglycerophosphate synthase</fullName>
    </submittedName>
</protein>
<gene>
    <name evidence="5" type="ORF">JOF35_006504</name>
</gene>
<feature type="region of interest" description="Disordered" evidence="3">
    <location>
        <begin position="217"/>
        <end position="237"/>
    </location>
</feature>
<dbReference type="InterPro" id="IPR043130">
    <property type="entry name" value="CDP-OH_PTrfase_TM_dom"/>
</dbReference>
<evidence type="ECO:0000256" key="4">
    <source>
        <dbReference type="SAM" id="Phobius"/>
    </source>
</evidence>
<proteinExistence type="inferred from homology"/>
<keyword evidence="1 2" id="KW-0808">Transferase</keyword>
<organism evidence="5 6">
    <name type="scientific">Streptomyces demainii</name>
    <dbReference type="NCBI Taxonomy" id="588122"/>
    <lineage>
        <taxon>Bacteria</taxon>
        <taxon>Bacillati</taxon>
        <taxon>Actinomycetota</taxon>
        <taxon>Actinomycetes</taxon>
        <taxon>Kitasatosporales</taxon>
        <taxon>Streptomycetaceae</taxon>
        <taxon>Streptomyces</taxon>
    </lineage>
</organism>
<reference evidence="5 6" key="1">
    <citation type="submission" date="2023-07" db="EMBL/GenBank/DDBJ databases">
        <title>Sequencing the genomes of 1000 actinobacteria strains.</title>
        <authorList>
            <person name="Klenk H.-P."/>
        </authorList>
    </citation>
    <scope>NUCLEOTIDE SEQUENCE [LARGE SCALE GENOMIC DNA]</scope>
    <source>
        <strain evidence="5 6">DSM 41600</strain>
    </source>
</reference>